<gene>
    <name evidence="3" type="ORF">OUZ56_020306</name>
</gene>
<organism evidence="3 4">
    <name type="scientific">Daphnia magna</name>
    <dbReference type="NCBI Taxonomy" id="35525"/>
    <lineage>
        <taxon>Eukaryota</taxon>
        <taxon>Metazoa</taxon>
        <taxon>Ecdysozoa</taxon>
        <taxon>Arthropoda</taxon>
        <taxon>Crustacea</taxon>
        <taxon>Branchiopoda</taxon>
        <taxon>Diplostraca</taxon>
        <taxon>Cladocera</taxon>
        <taxon>Anomopoda</taxon>
        <taxon>Daphniidae</taxon>
        <taxon>Daphnia</taxon>
    </lineage>
</organism>
<evidence type="ECO:0000313" key="4">
    <source>
        <dbReference type="Proteomes" id="UP001234178"/>
    </source>
</evidence>
<evidence type="ECO:0000259" key="2">
    <source>
        <dbReference type="PROSITE" id="PS50013"/>
    </source>
</evidence>
<dbReference type="Gene3D" id="2.40.50.40">
    <property type="match status" value="1"/>
</dbReference>
<dbReference type="SUPFAM" id="SSF54160">
    <property type="entry name" value="Chromo domain-like"/>
    <property type="match status" value="1"/>
</dbReference>
<dbReference type="EMBL" id="JAOYFB010000003">
    <property type="protein sequence ID" value="KAK4011193.1"/>
    <property type="molecule type" value="Genomic_DNA"/>
</dbReference>
<dbReference type="InterPro" id="IPR000953">
    <property type="entry name" value="Chromo/chromo_shadow_dom"/>
</dbReference>
<evidence type="ECO:0000313" key="3">
    <source>
        <dbReference type="EMBL" id="KAK4011193.1"/>
    </source>
</evidence>
<dbReference type="CDD" id="cd00024">
    <property type="entry name" value="CD_CSD"/>
    <property type="match status" value="1"/>
</dbReference>
<feature type="domain" description="Chromo" evidence="2">
    <location>
        <begin position="23"/>
        <end position="84"/>
    </location>
</feature>
<comment type="caution">
    <text evidence="3">The sequence shown here is derived from an EMBL/GenBank/DDBJ whole genome shotgun (WGS) entry which is preliminary data.</text>
</comment>
<feature type="region of interest" description="Disordered" evidence="1">
    <location>
        <begin position="193"/>
        <end position="269"/>
    </location>
</feature>
<sequence length="352" mass="37933">MPRNHQVPIHQVPSNMYNMYEEFEVEDCLNRRVVQYENGRKVQYLLKYVGYDTPEWTDFSNCNNCRSLIREFQRNGRAATVDQAGPANDNGEVELDGEALLYCEALLASEASPLGIGDSAGEPEQLSDGQDSNLEQPAILLPAVETPAIMPPSVVPPMASKQAEQAMALLGQGFRLLGPVLSHLLASEKAGLPGPSSPIVCPSSPLPGPSSPPPCPSSPLPGPSSPLPGPSSPRPGSSTPRPGHHSGSPKAGPASPIAGPSKGKKIRSEEKKLKYKKCIKFKTKGHISKFCPKKVKHTTGPVDPAHYNNNANLATKRIQIPITCGYSRHGERVVEYTSQKNRTQAKKRVVGE</sequence>
<dbReference type="InterPro" id="IPR016197">
    <property type="entry name" value="Chromo-like_dom_sf"/>
</dbReference>
<accession>A0ABQ9ZE56</accession>
<dbReference type="Proteomes" id="UP001234178">
    <property type="component" value="Unassembled WGS sequence"/>
</dbReference>
<proteinExistence type="predicted"/>
<evidence type="ECO:0000256" key="1">
    <source>
        <dbReference type="SAM" id="MobiDB-lite"/>
    </source>
</evidence>
<reference evidence="3 4" key="1">
    <citation type="journal article" date="2023" name="Nucleic Acids Res.">
        <title>The hologenome of Daphnia magna reveals possible DNA methylation and microbiome-mediated evolution of the host genome.</title>
        <authorList>
            <person name="Chaturvedi A."/>
            <person name="Li X."/>
            <person name="Dhandapani V."/>
            <person name="Marshall H."/>
            <person name="Kissane S."/>
            <person name="Cuenca-Cambronero M."/>
            <person name="Asole G."/>
            <person name="Calvet F."/>
            <person name="Ruiz-Romero M."/>
            <person name="Marangio P."/>
            <person name="Guigo R."/>
            <person name="Rago D."/>
            <person name="Mirbahai L."/>
            <person name="Eastwood N."/>
            <person name="Colbourne J.K."/>
            <person name="Zhou J."/>
            <person name="Mallon E."/>
            <person name="Orsini L."/>
        </authorList>
    </citation>
    <scope>NUCLEOTIDE SEQUENCE [LARGE SCALE GENOMIC DNA]</scope>
    <source>
        <strain evidence="3">LRV0_1</strain>
    </source>
</reference>
<keyword evidence="4" id="KW-1185">Reference proteome</keyword>
<dbReference type="PROSITE" id="PS50013">
    <property type="entry name" value="CHROMO_2"/>
    <property type="match status" value="1"/>
</dbReference>
<name>A0ABQ9ZE56_9CRUS</name>
<feature type="compositionally biased region" description="Pro residues" evidence="1">
    <location>
        <begin position="204"/>
        <end position="233"/>
    </location>
</feature>
<protein>
    <recommendedName>
        <fullName evidence="2">Chromo domain-containing protein</fullName>
    </recommendedName>
</protein>